<dbReference type="RefSeq" id="XP_023465339.1">
    <property type="nucleotide sequence ID" value="XM_023611185.1"/>
</dbReference>
<evidence type="ECO:0000313" key="2">
    <source>
        <dbReference type="Proteomes" id="UP000242254"/>
    </source>
</evidence>
<gene>
    <name evidence="1" type="ORF">RHIMIDRAFT_255680</name>
</gene>
<dbReference type="AlphaFoldDB" id="A0A2G4SSA0"/>
<evidence type="ECO:0000313" key="1">
    <source>
        <dbReference type="EMBL" id="PHZ11631.1"/>
    </source>
</evidence>
<keyword evidence="2" id="KW-1185">Reference proteome</keyword>
<accession>A0A2G4SSA0</accession>
<protein>
    <submittedName>
        <fullName evidence="1">Uncharacterized protein</fullName>
    </submittedName>
</protein>
<name>A0A2G4SSA0_RHIZD</name>
<reference evidence="1 2" key="1">
    <citation type="journal article" date="2016" name="Proc. Natl. Acad. Sci. U.S.A.">
        <title>Lipid metabolic changes in an early divergent fungus govern the establishment of a mutualistic symbiosis with endobacteria.</title>
        <authorList>
            <person name="Lastovetsky O.A."/>
            <person name="Gaspar M.L."/>
            <person name="Mondo S.J."/>
            <person name="LaButti K.M."/>
            <person name="Sandor L."/>
            <person name="Grigoriev I.V."/>
            <person name="Henry S.A."/>
            <person name="Pawlowska T.E."/>
        </authorList>
    </citation>
    <scope>NUCLEOTIDE SEQUENCE [LARGE SCALE GENOMIC DNA]</scope>
    <source>
        <strain evidence="1 2">ATCC 52813</strain>
    </source>
</reference>
<dbReference type="EMBL" id="KZ303851">
    <property type="protein sequence ID" value="PHZ11631.1"/>
    <property type="molecule type" value="Genomic_DNA"/>
</dbReference>
<sequence length="54" mass="5865">DTFGVFHILIINIGSMVCFRAASSNGVLCFVWSAFVPHRVESTNSKACFRAASV</sequence>
<organism evidence="1 2">
    <name type="scientific">Rhizopus microsporus ATCC 52813</name>
    <dbReference type="NCBI Taxonomy" id="1340429"/>
    <lineage>
        <taxon>Eukaryota</taxon>
        <taxon>Fungi</taxon>
        <taxon>Fungi incertae sedis</taxon>
        <taxon>Mucoromycota</taxon>
        <taxon>Mucoromycotina</taxon>
        <taxon>Mucoromycetes</taxon>
        <taxon>Mucorales</taxon>
        <taxon>Mucorineae</taxon>
        <taxon>Rhizopodaceae</taxon>
        <taxon>Rhizopus</taxon>
    </lineage>
</organism>
<feature type="non-terminal residue" evidence="1">
    <location>
        <position position="1"/>
    </location>
</feature>
<dbReference type="GeneID" id="35442175"/>
<proteinExistence type="predicted"/>
<dbReference type="Proteomes" id="UP000242254">
    <property type="component" value="Unassembled WGS sequence"/>
</dbReference>